<evidence type="ECO:0000256" key="3">
    <source>
        <dbReference type="ARBA" id="ARBA00023186"/>
    </source>
</evidence>
<dbReference type="Pfam" id="PF07683">
    <property type="entry name" value="CobW_C"/>
    <property type="match status" value="1"/>
</dbReference>
<evidence type="ECO:0000259" key="7">
    <source>
        <dbReference type="SMART" id="SM00833"/>
    </source>
</evidence>
<dbReference type="CDD" id="cd03112">
    <property type="entry name" value="CobW-like"/>
    <property type="match status" value="1"/>
</dbReference>
<feature type="domain" description="CobW C-terminal" evidence="7">
    <location>
        <begin position="223"/>
        <end position="316"/>
    </location>
</feature>
<gene>
    <name evidence="8" type="primary">yjiA_3</name>
    <name evidence="8" type="ORF">XINFAN_03921</name>
</gene>
<dbReference type="GO" id="GO:0005737">
    <property type="term" value="C:cytoplasm"/>
    <property type="evidence" value="ECO:0007669"/>
    <property type="project" value="TreeGrafter"/>
</dbReference>
<keyword evidence="2" id="KW-0378">Hydrolase</keyword>
<evidence type="ECO:0000313" key="9">
    <source>
        <dbReference type="Proteomes" id="UP000277498"/>
    </source>
</evidence>
<dbReference type="SMART" id="SM00833">
    <property type="entry name" value="CobW_C"/>
    <property type="match status" value="1"/>
</dbReference>
<dbReference type="RefSeq" id="WP_160144680.1">
    <property type="nucleotide sequence ID" value="NZ_UXAW01000119.1"/>
</dbReference>
<dbReference type="PANTHER" id="PTHR13748">
    <property type="entry name" value="COBW-RELATED"/>
    <property type="match status" value="1"/>
</dbReference>
<dbReference type="InterPro" id="IPR036627">
    <property type="entry name" value="CobW-likC_sf"/>
</dbReference>
<keyword evidence="3" id="KW-0143">Chaperone</keyword>
<dbReference type="InterPro" id="IPR011629">
    <property type="entry name" value="CobW-like_C"/>
</dbReference>
<dbReference type="OrthoDB" id="9808822at2"/>
<evidence type="ECO:0000256" key="1">
    <source>
        <dbReference type="ARBA" id="ARBA00022741"/>
    </source>
</evidence>
<sequence length="317" mass="34342">MNDQQKCPVTVLTGFLGSGKTSLVNALIRSDRARRFAVIVNEFGALGVDGGLIASSQDDVIQLSNGCLCCNVRGDLIETCARLATRRAEFDWLLIETSGLADPAPVAQSFLIGDGPAEAFRLDGIVCLADAVHIRGQIAREEIALRQIALADRLILTKTDLVPPGETDGLLADLRRLNPQADFLTSSADSPSHRHLTGLEAWQIGGLPARIRYAPPPRHDAGIVSLSFRYARAFDFTAFSRLIRRLMAVSGEDLLRIKGVLWLEGEDRKFAFHGVQGLAEGDVVGPWPKGPRESLIVFIGRNLDRPALEAGLADCLV</sequence>
<dbReference type="PANTHER" id="PTHR13748:SF62">
    <property type="entry name" value="COBW DOMAIN-CONTAINING PROTEIN"/>
    <property type="match status" value="1"/>
</dbReference>
<dbReference type="InterPro" id="IPR027417">
    <property type="entry name" value="P-loop_NTPase"/>
</dbReference>
<evidence type="ECO:0000256" key="2">
    <source>
        <dbReference type="ARBA" id="ARBA00022801"/>
    </source>
</evidence>
<dbReference type="SUPFAM" id="SSF90002">
    <property type="entry name" value="Hypothetical protein YjiA, C-terminal domain"/>
    <property type="match status" value="1"/>
</dbReference>
<dbReference type="Gene3D" id="3.30.1220.10">
    <property type="entry name" value="CobW-like, C-terminal domain"/>
    <property type="match status" value="1"/>
</dbReference>
<evidence type="ECO:0000313" key="8">
    <source>
        <dbReference type="EMBL" id="VDC33608.1"/>
    </source>
</evidence>
<evidence type="ECO:0000256" key="5">
    <source>
        <dbReference type="ARBA" id="ARBA00045658"/>
    </source>
</evidence>
<keyword evidence="1" id="KW-0547">Nucleotide-binding</keyword>
<dbReference type="Gene3D" id="3.40.50.300">
    <property type="entry name" value="P-loop containing nucleotide triphosphate hydrolases"/>
    <property type="match status" value="1"/>
</dbReference>
<protein>
    <submittedName>
        <fullName evidence="8">Putative GTP-binding protein YjiA</fullName>
    </submittedName>
</protein>
<dbReference type="EMBL" id="UXAW01000119">
    <property type="protein sequence ID" value="VDC33608.1"/>
    <property type="molecule type" value="Genomic_DNA"/>
</dbReference>
<keyword evidence="9" id="KW-1185">Reference proteome</keyword>
<dbReference type="AlphaFoldDB" id="A0A3P5XFT7"/>
<dbReference type="Proteomes" id="UP000277498">
    <property type="component" value="Unassembled WGS sequence"/>
</dbReference>
<accession>A0A3P5XFT7</accession>
<dbReference type="Pfam" id="PF02492">
    <property type="entry name" value="cobW"/>
    <property type="match status" value="1"/>
</dbReference>
<evidence type="ECO:0000256" key="6">
    <source>
        <dbReference type="ARBA" id="ARBA00049117"/>
    </source>
</evidence>
<dbReference type="GO" id="GO:0000166">
    <property type="term" value="F:nucleotide binding"/>
    <property type="evidence" value="ECO:0007669"/>
    <property type="project" value="UniProtKB-KW"/>
</dbReference>
<name>A0A3P5XFT7_9RHOB</name>
<dbReference type="InterPro" id="IPR003495">
    <property type="entry name" value="CobW/HypB/UreG_nucleotide-bd"/>
</dbReference>
<comment type="function">
    <text evidence="5">Zinc chaperone that directly transfers zinc cofactor to target proteins, thereby activating them. Zinc is transferred from the CXCC motif in the GTPase domain to the zinc binding site in target proteins in a process requiring GTP hydrolysis.</text>
</comment>
<comment type="catalytic activity">
    <reaction evidence="6">
        <text>GTP + H2O = GDP + phosphate + H(+)</text>
        <dbReference type="Rhea" id="RHEA:19669"/>
        <dbReference type="ChEBI" id="CHEBI:15377"/>
        <dbReference type="ChEBI" id="CHEBI:15378"/>
        <dbReference type="ChEBI" id="CHEBI:37565"/>
        <dbReference type="ChEBI" id="CHEBI:43474"/>
        <dbReference type="ChEBI" id="CHEBI:58189"/>
    </reaction>
    <physiologicalReaction direction="left-to-right" evidence="6">
        <dbReference type="Rhea" id="RHEA:19670"/>
    </physiologicalReaction>
</comment>
<evidence type="ECO:0000256" key="4">
    <source>
        <dbReference type="ARBA" id="ARBA00034320"/>
    </source>
</evidence>
<reference evidence="8 9" key="1">
    <citation type="submission" date="2018-11" db="EMBL/GenBank/DDBJ databases">
        <authorList>
            <person name="Criscuolo A."/>
        </authorList>
    </citation>
    <scope>NUCLEOTIDE SEQUENCE [LARGE SCALE GENOMIC DNA]</scope>
    <source>
        <strain evidence="8">ACIP111625</strain>
    </source>
</reference>
<dbReference type="SUPFAM" id="SSF52540">
    <property type="entry name" value="P-loop containing nucleoside triphosphate hydrolases"/>
    <property type="match status" value="1"/>
</dbReference>
<organism evidence="8 9">
    <name type="scientific">Pseudogemmobacter humi</name>
    <dbReference type="NCBI Taxonomy" id="2483812"/>
    <lineage>
        <taxon>Bacteria</taxon>
        <taxon>Pseudomonadati</taxon>
        <taxon>Pseudomonadota</taxon>
        <taxon>Alphaproteobacteria</taxon>
        <taxon>Rhodobacterales</taxon>
        <taxon>Paracoccaceae</taxon>
        <taxon>Pseudogemmobacter</taxon>
    </lineage>
</organism>
<dbReference type="GO" id="GO:0016787">
    <property type="term" value="F:hydrolase activity"/>
    <property type="evidence" value="ECO:0007669"/>
    <property type="project" value="UniProtKB-KW"/>
</dbReference>
<comment type="similarity">
    <text evidence="4">Belongs to the SIMIBI class G3E GTPase family. ZNG1 subfamily.</text>
</comment>
<proteinExistence type="inferred from homology"/>
<dbReference type="InterPro" id="IPR051316">
    <property type="entry name" value="Zinc-reg_GTPase_activator"/>
</dbReference>